<gene>
    <name evidence="2" type="ORF">CPB84DRAFT_1787048</name>
</gene>
<proteinExistence type="predicted"/>
<dbReference type="EMBL" id="JADNYJ010000092">
    <property type="protein sequence ID" value="KAF8887003.1"/>
    <property type="molecule type" value="Genomic_DNA"/>
</dbReference>
<dbReference type="AlphaFoldDB" id="A0A9P5NIE1"/>
<feature type="chain" id="PRO_5040316371" description="F-box domain-containing protein" evidence="1">
    <location>
        <begin position="21"/>
        <end position="374"/>
    </location>
</feature>
<protein>
    <recommendedName>
        <fullName evidence="4">F-box domain-containing protein</fullName>
    </recommendedName>
</protein>
<dbReference type="Proteomes" id="UP000724874">
    <property type="component" value="Unassembled WGS sequence"/>
</dbReference>
<reference evidence="2" key="1">
    <citation type="submission" date="2020-11" db="EMBL/GenBank/DDBJ databases">
        <authorList>
            <consortium name="DOE Joint Genome Institute"/>
            <person name="Ahrendt S."/>
            <person name="Riley R."/>
            <person name="Andreopoulos W."/>
            <person name="LaButti K."/>
            <person name="Pangilinan J."/>
            <person name="Ruiz-duenas F.J."/>
            <person name="Barrasa J.M."/>
            <person name="Sanchez-Garcia M."/>
            <person name="Camarero S."/>
            <person name="Miyauchi S."/>
            <person name="Serrano A."/>
            <person name="Linde D."/>
            <person name="Babiker R."/>
            <person name="Drula E."/>
            <person name="Ayuso-Fernandez I."/>
            <person name="Pacheco R."/>
            <person name="Padilla G."/>
            <person name="Ferreira P."/>
            <person name="Barriuso J."/>
            <person name="Kellner H."/>
            <person name="Castanera R."/>
            <person name="Alfaro M."/>
            <person name="Ramirez L."/>
            <person name="Pisabarro A.G."/>
            <person name="Kuo A."/>
            <person name="Tritt A."/>
            <person name="Lipzen A."/>
            <person name="He G."/>
            <person name="Yan M."/>
            <person name="Ng V."/>
            <person name="Cullen D."/>
            <person name="Martin F."/>
            <person name="Rosso M.-N."/>
            <person name="Henrissat B."/>
            <person name="Hibbett D."/>
            <person name="Martinez A.T."/>
            <person name="Grigoriev I.V."/>
        </authorList>
    </citation>
    <scope>NUCLEOTIDE SEQUENCE</scope>
    <source>
        <strain evidence="2">AH 44721</strain>
    </source>
</reference>
<keyword evidence="1" id="KW-0732">Signal</keyword>
<evidence type="ECO:0000313" key="2">
    <source>
        <dbReference type="EMBL" id="KAF8887003.1"/>
    </source>
</evidence>
<sequence length="374" mass="41727">MNAFLTPALALPILRACIESAVIFPPTSLDPRAVLSLVCQAWADIINSSPEFWDSYVIYPVLLTNVVQQMNTFNLFVSRTQGYGVFGLGQLSIMQSIIRPHANQIRFLKCLLVGNDIADFFQFINTGAFQNLEGCHIRFFNGNAPAPIVMERSNIVPFPRLTVAKFDLYLKLSFNQLTMLALAEIPMTPSAFVHIARSSQSLVTASFSIKFDIGSKALRLTLPSLNTLRLRLINPNYYPTFIQVLRLPNLNSLWIERTENIWPFDWNVRQYAVFLRLAGVGPSLKNFPSPGLDIGTGVLVPKLATLALACRKDVRAVLHMVKMRNGAHAHSESFTKITLVVPATGYADLDEELESECRFMLPCTVCSSHCGWGK</sequence>
<comment type="caution">
    <text evidence="2">The sequence shown here is derived from an EMBL/GenBank/DDBJ whole genome shotgun (WGS) entry which is preliminary data.</text>
</comment>
<evidence type="ECO:0000313" key="3">
    <source>
        <dbReference type="Proteomes" id="UP000724874"/>
    </source>
</evidence>
<organism evidence="2 3">
    <name type="scientific">Gymnopilus junonius</name>
    <name type="common">Spectacular rustgill mushroom</name>
    <name type="synonym">Gymnopilus spectabilis subsp. junonius</name>
    <dbReference type="NCBI Taxonomy" id="109634"/>
    <lineage>
        <taxon>Eukaryota</taxon>
        <taxon>Fungi</taxon>
        <taxon>Dikarya</taxon>
        <taxon>Basidiomycota</taxon>
        <taxon>Agaricomycotina</taxon>
        <taxon>Agaricomycetes</taxon>
        <taxon>Agaricomycetidae</taxon>
        <taxon>Agaricales</taxon>
        <taxon>Agaricineae</taxon>
        <taxon>Hymenogastraceae</taxon>
        <taxon>Gymnopilus</taxon>
    </lineage>
</organism>
<accession>A0A9P5NIE1</accession>
<keyword evidence="3" id="KW-1185">Reference proteome</keyword>
<name>A0A9P5NIE1_GYMJU</name>
<feature type="signal peptide" evidence="1">
    <location>
        <begin position="1"/>
        <end position="20"/>
    </location>
</feature>
<evidence type="ECO:0008006" key="4">
    <source>
        <dbReference type="Google" id="ProtNLM"/>
    </source>
</evidence>
<evidence type="ECO:0000256" key="1">
    <source>
        <dbReference type="SAM" id="SignalP"/>
    </source>
</evidence>